<evidence type="ECO:0000313" key="5">
    <source>
        <dbReference type="Proteomes" id="UP000587527"/>
    </source>
</evidence>
<dbReference type="Proteomes" id="UP000587527">
    <property type="component" value="Unassembled WGS sequence"/>
</dbReference>
<gene>
    <name evidence="4" type="ORF">F4553_007543</name>
</gene>
<dbReference type="AlphaFoldDB" id="A0A841C480"/>
<dbReference type="Pfam" id="PF00583">
    <property type="entry name" value="Acetyltransf_1"/>
    <property type="match status" value="1"/>
</dbReference>
<dbReference type="PANTHER" id="PTHR43877:SF1">
    <property type="entry name" value="ACETYLTRANSFERASE"/>
    <property type="match status" value="1"/>
</dbReference>
<dbReference type="PANTHER" id="PTHR43877">
    <property type="entry name" value="AMINOALKYLPHOSPHONATE N-ACETYLTRANSFERASE-RELATED-RELATED"/>
    <property type="match status" value="1"/>
</dbReference>
<sequence length="301" mass="32554">MTTFRTAGPDDVERYLALRNLVFPHQVNTIEGVRHFWRNVPADEHLRLVAAERDGQLVGFSRAGLNTWSSEEGTAIVFVLVHPDHRGQGIGTQLLAQAEEHLRGVGGTRMQGWSADDAETMRWLASHGFTAGHELRYSAIGLDALPPVPSLPAGVTTATFAELGPAAVYAVDSVATLDEPGDIPNDRIDYDKWLLHVWDGPELDKELSVGVLVDGVPAAVTLLEVDRPTGRGWSGGTGTLREYRGRGLAKIAKGVCLHRAAAHGVVTAYTSNDEVNGPMLAINEWLGYRPVATGWSQLKAL</sequence>
<dbReference type="RefSeq" id="WP_184845947.1">
    <property type="nucleotide sequence ID" value="NZ_JACHMN010000003.1"/>
</dbReference>
<evidence type="ECO:0000256" key="1">
    <source>
        <dbReference type="ARBA" id="ARBA00022679"/>
    </source>
</evidence>
<dbReference type="SUPFAM" id="SSF55729">
    <property type="entry name" value="Acyl-CoA N-acyltransferases (Nat)"/>
    <property type="match status" value="2"/>
</dbReference>
<dbReference type="GO" id="GO:0016747">
    <property type="term" value="F:acyltransferase activity, transferring groups other than amino-acyl groups"/>
    <property type="evidence" value="ECO:0007669"/>
    <property type="project" value="InterPro"/>
</dbReference>
<evidence type="ECO:0000313" key="4">
    <source>
        <dbReference type="EMBL" id="MBB5874109.1"/>
    </source>
</evidence>
<feature type="domain" description="N-acetyltransferase" evidence="3">
    <location>
        <begin position="2"/>
        <end position="152"/>
    </location>
</feature>
<comment type="caution">
    <text evidence="4">The sequence shown here is derived from an EMBL/GenBank/DDBJ whole genome shotgun (WGS) entry which is preliminary data.</text>
</comment>
<name>A0A841C480_9ACTN</name>
<dbReference type="InterPro" id="IPR000182">
    <property type="entry name" value="GNAT_dom"/>
</dbReference>
<reference evidence="4 5" key="1">
    <citation type="submission" date="2020-08" db="EMBL/GenBank/DDBJ databases">
        <title>Sequencing the genomes of 1000 actinobacteria strains.</title>
        <authorList>
            <person name="Klenk H.-P."/>
        </authorList>
    </citation>
    <scope>NUCLEOTIDE SEQUENCE [LARGE SCALE GENOMIC DNA]</scope>
    <source>
        <strain evidence="4 5">DSM 45362</strain>
    </source>
</reference>
<accession>A0A841C480</accession>
<dbReference type="PROSITE" id="PS51186">
    <property type="entry name" value="GNAT"/>
    <property type="match status" value="1"/>
</dbReference>
<dbReference type="CDD" id="cd04301">
    <property type="entry name" value="NAT_SF"/>
    <property type="match status" value="1"/>
</dbReference>
<protein>
    <submittedName>
        <fullName evidence="4">GNAT superfamily N-acetyltransferase</fullName>
    </submittedName>
</protein>
<evidence type="ECO:0000256" key="2">
    <source>
        <dbReference type="ARBA" id="ARBA00023315"/>
    </source>
</evidence>
<evidence type="ECO:0000259" key="3">
    <source>
        <dbReference type="PROSITE" id="PS51186"/>
    </source>
</evidence>
<organism evidence="4 5">
    <name type="scientific">Allocatelliglobosispora scoriae</name>
    <dbReference type="NCBI Taxonomy" id="643052"/>
    <lineage>
        <taxon>Bacteria</taxon>
        <taxon>Bacillati</taxon>
        <taxon>Actinomycetota</taxon>
        <taxon>Actinomycetes</taxon>
        <taxon>Micromonosporales</taxon>
        <taxon>Micromonosporaceae</taxon>
        <taxon>Allocatelliglobosispora</taxon>
    </lineage>
</organism>
<keyword evidence="2" id="KW-0012">Acyltransferase</keyword>
<keyword evidence="5" id="KW-1185">Reference proteome</keyword>
<dbReference type="InterPro" id="IPR016181">
    <property type="entry name" value="Acyl_CoA_acyltransferase"/>
</dbReference>
<keyword evidence="1 4" id="KW-0808">Transferase</keyword>
<dbReference type="EMBL" id="JACHMN010000003">
    <property type="protein sequence ID" value="MBB5874109.1"/>
    <property type="molecule type" value="Genomic_DNA"/>
</dbReference>
<dbReference type="Gene3D" id="3.40.630.30">
    <property type="match status" value="1"/>
</dbReference>
<dbReference type="InterPro" id="IPR050832">
    <property type="entry name" value="Bact_Acetyltransf"/>
</dbReference>
<proteinExistence type="predicted"/>